<reference evidence="3" key="1">
    <citation type="submission" date="2018-08" db="EMBL/GenBank/DDBJ databases">
        <title>Thalassotalea euphylliae genome.</title>
        <authorList>
            <person name="Summers S."/>
            <person name="Rice S.A."/>
            <person name="Freckelton M.L."/>
            <person name="Nedved B.T."/>
            <person name="Hadfield M.G."/>
        </authorList>
    </citation>
    <scope>NUCLEOTIDE SEQUENCE [LARGE SCALE GENOMIC DNA]</scope>
    <source>
        <strain evidence="3">H3</strain>
    </source>
</reference>
<evidence type="ECO:0000313" key="2">
    <source>
        <dbReference type="EMBL" id="REL30424.1"/>
    </source>
</evidence>
<dbReference type="InterPro" id="IPR029044">
    <property type="entry name" value="Nucleotide-diphossugar_trans"/>
</dbReference>
<dbReference type="PANTHER" id="PTHR48090:SF7">
    <property type="entry name" value="RFBJ PROTEIN"/>
    <property type="match status" value="1"/>
</dbReference>
<name>A0A3E0U115_9GAMM</name>
<gene>
    <name evidence="2" type="ORF">DXX94_06725</name>
</gene>
<dbReference type="InterPro" id="IPR001173">
    <property type="entry name" value="Glyco_trans_2-like"/>
</dbReference>
<proteinExistence type="predicted"/>
<dbReference type="AlphaFoldDB" id="A0A3E0U115"/>
<evidence type="ECO:0000259" key="1">
    <source>
        <dbReference type="Pfam" id="PF00535"/>
    </source>
</evidence>
<dbReference type="Proteomes" id="UP000256899">
    <property type="component" value="Unassembled WGS sequence"/>
</dbReference>
<protein>
    <submittedName>
        <fullName evidence="2">Glycosyltransferase family 2 protein</fullName>
    </submittedName>
</protein>
<organism evidence="2 3">
    <name type="scientific">Thalassotalea euphylliae</name>
    <dbReference type="NCBI Taxonomy" id="1655234"/>
    <lineage>
        <taxon>Bacteria</taxon>
        <taxon>Pseudomonadati</taxon>
        <taxon>Pseudomonadota</taxon>
        <taxon>Gammaproteobacteria</taxon>
        <taxon>Alteromonadales</taxon>
        <taxon>Colwelliaceae</taxon>
        <taxon>Thalassotalea</taxon>
    </lineage>
</organism>
<dbReference type="SUPFAM" id="SSF53448">
    <property type="entry name" value="Nucleotide-diphospho-sugar transferases"/>
    <property type="match status" value="1"/>
</dbReference>
<dbReference type="PANTHER" id="PTHR48090">
    <property type="entry name" value="UNDECAPRENYL-PHOSPHATE 4-DEOXY-4-FORMAMIDO-L-ARABINOSE TRANSFERASE-RELATED"/>
    <property type="match status" value="1"/>
</dbReference>
<sequence length="267" mass="28928">MYKGFRVAAVIPALNEEQAIGKVVSELVQLTSNNDKGQATAVIDQVVVCDNGSTDATAANAQSAGAHVVRQDQPGYGIACLTALEWLEQQQLKNLQNKKQQAYDIILFVDGDDSCFIEQAERLLAGIASGDDMAIGSRTLGTIEQGALTPPQLFGNWLSSRLIRLFWRQPVTDLGPFRAIRQSALKQLAMADQTFGWTVEMQVKAAMLQLKTSEYPVDSKVRIGQSKISGTVKGTVLAGIGILSMIARLRLFGFSGPELTPTKENTQ</sequence>
<dbReference type="InterPro" id="IPR050256">
    <property type="entry name" value="Glycosyltransferase_2"/>
</dbReference>
<dbReference type="Gene3D" id="3.90.550.10">
    <property type="entry name" value="Spore Coat Polysaccharide Biosynthesis Protein SpsA, Chain A"/>
    <property type="match status" value="1"/>
</dbReference>
<feature type="domain" description="Glycosyltransferase 2-like" evidence="1">
    <location>
        <begin position="10"/>
        <end position="188"/>
    </location>
</feature>
<dbReference type="RefSeq" id="WP_116014716.1">
    <property type="nucleotide sequence ID" value="NZ_QUOT01000001.1"/>
</dbReference>
<dbReference type="EMBL" id="QUOT01000001">
    <property type="protein sequence ID" value="REL30424.1"/>
    <property type="molecule type" value="Genomic_DNA"/>
</dbReference>
<keyword evidence="2" id="KW-0808">Transferase</keyword>
<dbReference type="GO" id="GO:0016740">
    <property type="term" value="F:transferase activity"/>
    <property type="evidence" value="ECO:0007669"/>
    <property type="project" value="UniProtKB-KW"/>
</dbReference>
<keyword evidence="3" id="KW-1185">Reference proteome</keyword>
<comment type="caution">
    <text evidence="2">The sequence shown here is derived from an EMBL/GenBank/DDBJ whole genome shotgun (WGS) entry which is preliminary data.</text>
</comment>
<evidence type="ECO:0000313" key="3">
    <source>
        <dbReference type="Proteomes" id="UP000256899"/>
    </source>
</evidence>
<dbReference type="Pfam" id="PF00535">
    <property type="entry name" value="Glycos_transf_2"/>
    <property type="match status" value="1"/>
</dbReference>
<accession>A0A3E0U115</accession>
<dbReference type="CDD" id="cd04179">
    <property type="entry name" value="DPM_DPG-synthase_like"/>
    <property type="match status" value="1"/>
</dbReference>